<dbReference type="AlphaFoldDB" id="A0ABD4WWI7"/>
<feature type="domain" description="PTS EIIA type-1" evidence="13">
    <location>
        <begin position="495"/>
        <end position="599"/>
    </location>
</feature>
<dbReference type="Gene3D" id="2.70.70.10">
    <property type="entry name" value="Glucose Permease (Domain IIA)"/>
    <property type="match status" value="1"/>
</dbReference>
<keyword evidence="3" id="KW-1003">Cell membrane</keyword>
<evidence type="ECO:0000259" key="15">
    <source>
        <dbReference type="PROSITE" id="PS51103"/>
    </source>
</evidence>
<keyword evidence="10 12" id="KW-0472">Membrane</keyword>
<dbReference type="Pfam" id="PF00367">
    <property type="entry name" value="PTS_EIIB"/>
    <property type="match status" value="1"/>
</dbReference>
<dbReference type="SUPFAM" id="SSF51261">
    <property type="entry name" value="Duplicated hybrid motif"/>
    <property type="match status" value="1"/>
</dbReference>
<keyword evidence="7 12" id="KW-0812">Transmembrane</keyword>
<feature type="transmembrane region" description="Helical" evidence="12">
    <location>
        <begin position="105"/>
        <end position="126"/>
    </location>
</feature>
<feature type="domain" description="PTS EIIB type-1" evidence="14">
    <location>
        <begin position="4"/>
        <end position="86"/>
    </location>
</feature>
<evidence type="ECO:0000259" key="13">
    <source>
        <dbReference type="PROSITE" id="PS51093"/>
    </source>
</evidence>
<dbReference type="PROSITE" id="PS51098">
    <property type="entry name" value="PTS_EIIB_TYPE_1"/>
    <property type="match status" value="1"/>
</dbReference>
<evidence type="ECO:0000256" key="2">
    <source>
        <dbReference type="ARBA" id="ARBA00022448"/>
    </source>
</evidence>
<dbReference type="PROSITE" id="PS51093">
    <property type="entry name" value="PTS_EIIA_TYPE_1"/>
    <property type="match status" value="1"/>
</dbReference>
<dbReference type="PANTHER" id="PTHR30175">
    <property type="entry name" value="PHOSPHOTRANSFERASE SYSTEM TRANSPORT PROTEIN"/>
    <property type="match status" value="1"/>
</dbReference>
<dbReference type="InterPro" id="IPR036878">
    <property type="entry name" value="Glu_permease_IIB"/>
</dbReference>
<keyword evidence="4" id="KW-0762">Sugar transport</keyword>
<dbReference type="Pfam" id="PF02378">
    <property type="entry name" value="PTS_EIIC"/>
    <property type="match status" value="1"/>
</dbReference>
<dbReference type="PANTHER" id="PTHR30175:SF1">
    <property type="entry name" value="PTS SYSTEM ARBUTIN-, CELLOBIOSE-, AND SALICIN-SPECIFIC EIIBC COMPONENT-RELATED"/>
    <property type="match status" value="1"/>
</dbReference>
<dbReference type="InterPro" id="IPR003352">
    <property type="entry name" value="PTS_EIIC"/>
</dbReference>
<feature type="transmembrane region" description="Helical" evidence="12">
    <location>
        <begin position="242"/>
        <end position="264"/>
    </location>
</feature>
<dbReference type="InterPro" id="IPR011297">
    <property type="entry name" value="PTS_IIABC_b_glu"/>
</dbReference>
<keyword evidence="9 12" id="KW-1133">Transmembrane helix</keyword>
<feature type="domain" description="PTS EIIC type-1" evidence="15">
    <location>
        <begin position="107"/>
        <end position="460"/>
    </location>
</feature>
<evidence type="ECO:0000259" key="14">
    <source>
        <dbReference type="PROSITE" id="PS51098"/>
    </source>
</evidence>
<evidence type="ECO:0000256" key="5">
    <source>
        <dbReference type="ARBA" id="ARBA00022679"/>
    </source>
</evidence>
<dbReference type="InterPro" id="IPR013013">
    <property type="entry name" value="PTS_EIIC_1"/>
</dbReference>
<feature type="transmembrane region" description="Helical" evidence="12">
    <location>
        <begin position="356"/>
        <end position="376"/>
    </location>
</feature>
<dbReference type="InterPro" id="IPR018113">
    <property type="entry name" value="PTrfase_EIIB_Cys"/>
</dbReference>
<dbReference type="GO" id="GO:0005886">
    <property type="term" value="C:plasma membrane"/>
    <property type="evidence" value="ECO:0007669"/>
    <property type="project" value="UniProtKB-SubCell"/>
</dbReference>
<dbReference type="RefSeq" id="WP_274589203.1">
    <property type="nucleotide sequence ID" value="NZ_JARAOX010000196.1"/>
</dbReference>
<feature type="transmembrane region" description="Helical" evidence="12">
    <location>
        <begin position="146"/>
        <end position="166"/>
    </location>
</feature>
<evidence type="ECO:0000256" key="7">
    <source>
        <dbReference type="ARBA" id="ARBA00022692"/>
    </source>
</evidence>
<proteinExistence type="predicted"/>
<feature type="transmembrane region" description="Helical" evidence="12">
    <location>
        <begin position="210"/>
        <end position="230"/>
    </location>
</feature>
<dbReference type="GO" id="GO:0016301">
    <property type="term" value="F:kinase activity"/>
    <property type="evidence" value="ECO:0007669"/>
    <property type="project" value="UniProtKB-KW"/>
</dbReference>
<organism evidence="16 17">
    <name type="scientific">Priestia megaterium</name>
    <name type="common">Bacillus megaterium</name>
    <dbReference type="NCBI Taxonomy" id="1404"/>
    <lineage>
        <taxon>Bacteria</taxon>
        <taxon>Bacillati</taxon>
        <taxon>Bacillota</taxon>
        <taxon>Bacilli</taxon>
        <taxon>Bacillales</taxon>
        <taxon>Bacillaceae</taxon>
        <taxon>Priestia</taxon>
    </lineage>
</organism>
<dbReference type="FunFam" id="3.30.1360.60:FF:000001">
    <property type="entry name" value="PTS system glucose-specific IIBC component PtsG"/>
    <property type="match status" value="1"/>
</dbReference>
<keyword evidence="6" id="KW-0598">Phosphotransferase system</keyword>
<evidence type="ECO:0000256" key="6">
    <source>
        <dbReference type="ARBA" id="ARBA00022683"/>
    </source>
</evidence>
<gene>
    <name evidence="16" type="ORF">PVE99_19735</name>
</gene>
<evidence type="ECO:0000313" key="16">
    <source>
        <dbReference type="EMBL" id="MDD9784600.1"/>
    </source>
</evidence>
<dbReference type="InterPro" id="IPR011055">
    <property type="entry name" value="Dup_hybrid_motif"/>
</dbReference>
<name>A0ABD4WWI7_PRIMG</name>
<sequence length="627" mass="67478">MNYKTLAQSILKHVGGKDNVQDAIHCMTRLRLTLKNPSLANSEEISDLEGVIKVASTPGQYQIIIGSNVGYVYKEFAKLIDVVPESGSKIETMKDNSLKGYFNRFANLITGIFAPIIPAIAGAGMLKALLVLLPMLNLMKEDSQTYLLLKIISDAAFFFLPMLLAYTSSQKFGTNPMVSITLAGVLLHPNLTTLFNSGEAVLFAGIPVKAVSYGASVIPIILIIWLMSYVEKLAEKVSPGPVKIFLAPLITIIIVAPVALIVLGPLGMYLGEGLAAGVLWIHQTAGWAAVALLAVFLPFIIMFGMQKVFYPVVIASLASPGYDSLIGVAMLVSNMAQGAGALAVSFKTKDPKLKQIALSGGISALFGITEPALYGVHLKLKRTLFACMIGAGISGIIVGIVKLKAFVMVSPGIATMPIFIEKGTSNFTYAVIGAIISIVITFTMVYLIGFDDVNVKDDKQKDINPDEGKSPNTVNRKVIYSPIKGDVIPLKHVQDKVFSEEVMGKGMAIKPIEGKVVAPFDGTVEMVFHTKHAIGLKSDLGVEVLIHIGIDTVNLNGQYFTSHVQGGDHIKQGQLLIDFDLKNIQKAGYDTTTPVVITNSADYLEILSQEEKVERVSGKQQPLLTIL</sequence>
<feature type="transmembrane region" description="Helical" evidence="12">
    <location>
        <begin position="383"/>
        <end position="407"/>
    </location>
</feature>
<dbReference type="Pfam" id="PF00358">
    <property type="entry name" value="PTS_EIIA_1"/>
    <property type="match status" value="1"/>
</dbReference>
<dbReference type="NCBIfam" id="TIGR01995">
    <property type="entry name" value="PTS-II-ABC-beta"/>
    <property type="match status" value="1"/>
</dbReference>
<dbReference type="PROSITE" id="PS51103">
    <property type="entry name" value="PTS_EIIC_TYPE_1"/>
    <property type="match status" value="1"/>
</dbReference>
<evidence type="ECO:0000256" key="3">
    <source>
        <dbReference type="ARBA" id="ARBA00022475"/>
    </source>
</evidence>
<evidence type="ECO:0000256" key="9">
    <source>
        <dbReference type="ARBA" id="ARBA00022989"/>
    </source>
</evidence>
<dbReference type="PROSITE" id="PS01035">
    <property type="entry name" value="PTS_EIIB_TYPE_1_CYS"/>
    <property type="match status" value="1"/>
</dbReference>
<dbReference type="InterPro" id="IPR001127">
    <property type="entry name" value="PTS_EIIA_1_perm"/>
</dbReference>
<keyword evidence="5 16" id="KW-0808">Transferase</keyword>
<dbReference type="Gene3D" id="3.30.1360.60">
    <property type="entry name" value="Glucose permease domain IIB"/>
    <property type="match status" value="1"/>
</dbReference>
<evidence type="ECO:0000313" key="17">
    <source>
        <dbReference type="Proteomes" id="UP001213771"/>
    </source>
</evidence>
<dbReference type="InterPro" id="IPR050558">
    <property type="entry name" value="PTS_Sugar-Specific_Components"/>
</dbReference>
<evidence type="ECO:0000256" key="12">
    <source>
        <dbReference type="SAM" id="Phobius"/>
    </source>
</evidence>
<keyword evidence="8" id="KW-0418">Kinase</keyword>
<dbReference type="NCBIfam" id="TIGR00830">
    <property type="entry name" value="PTBA"/>
    <property type="match status" value="1"/>
</dbReference>
<dbReference type="InterPro" id="IPR001996">
    <property type="entry name" value="PTS_IIB_1"/>
</dbReference>
<dbReference type="CDD" id="cd00210">
    <property type="entry name" value="PTS_IIA_glc"/>
    <property type="match status" value="1"/>
</dbReference>
<dbReference type="FunFam" id="2.70.70.10:FF:000001">
    <property type="entry name" value="PTS system glucose-specific IIA component"/>
    <property type="match status" value="1"/>
</dbReference>
<feature type="transmembrane region" description="Helical" evidence="12">
    <location>
        <begin position="427"/>
        <end position="449"/>
    </location>
</feature>
<comment type="subcellular location">
    <subcellularLocation>
        <location evidence="1">Cell membrane</location>
        <topology evidence="1">Multi-pass membrane protein</topology>
    </subcellularLocation>
</comment>
<evidence type="ECO:0000256" key="1">
    <source>
        <dbReference type="ARBA" id="ARBA00004651"/>
    </source>
</evidence>
<evidence type="ECO:0000256" key="10">
    <source>
        <dbReference type="ARBA" id="ARBA00023136"/>
    </source>
</evidence>
<keyword evidence="2" id="KW-0813">Transport</keyword>
<reference evidence="16 17" key="1">
    <citation type="submission" date="2023-02" db="EMBL/GenBank/DDBJ databases">
        <authorList>
            <person name="Olszewska D."/>
        </authorList>
    </citation>
    <scope>NUCLEOTIDE SEQUENCE [LARGE SCALE GENOMIC DNA]</scope>
    <source>
        <strain evidence="16 17">FDU301</strain>
    </source>
</reference>
<dbReference type="GO" id="GO:0009401">
    <property type="term" value="P:phosphoenolpyruvate-dependent sugar phosphotransferase system"/>
    <property type="evidence" value="ECO:0007669"/>
    <property type="project" value="UniProtKB-KW"/>
</dbReference>
<dbReference type="EC" id="2.7.1.-" evidence="16"/>
<protein>
    <submittedName>
        <fullName evidence="16">Beta-glucoside-specific PTS transporter subunit IIABC</fullName>
        <ecNumber evidence="16">2.7.1.-</ecNumber>
    </submittedName>
</protein>
<evidence type="ECO:0000256" key="8">
    <source>
        <dbReference type="ARBA" id="ARBA00022777"/>
    </source>
</evidence>
<dbReference type="Proteomes" id="UP001213771">
    <property type="component" value="Unassembled WGS sequence"/>
</dbReference>
<feature type="active site" description="Phosphocysteine intermediate; for EIIB activity" evidence="11">
    <location>
        <position position="26"/>
    </location>
</feature>
<evidence type="ECO:0000256" key="4">
    <source>
        <dbReference type="ARBA" id="ARBA00022597"/>
    </source>
</evidence>
<dbReference type="SUPFAM" id="SSF55604">
    <property type="entry name" value="Glucose permease domain IIB"/>
    <property type="match status" value="1"/>
</dbReference>
<comment type="caution">
    <text evidence="16">The sequence shown here is derived from an EMBL/GenBank/DDBJ whole genome shotgun (WGS) entry which is preliminary data.</text>
</comment>
<accession>A0ABD4WWI7</accession>
<feature type="transmembrane region" description="Helical" evidence="12">
    <location>
        <begin position="284"/>
        <end position="304"/>
    </location>
</feature>
<dbReference type="CDD" id="cd00212">
    <property type="entry name" value="PTS_IIB_glc"/>
    <property type="match status" value="1"/>
</dbReference>
<evidence type="ECO:0000256" key="11">
    <source>
        <dbReference type="PROSITE-ProRule" id="PRU00421"/>
    </source>
</evidence>
<dbReference type="EMBL" id="JARAOX010000196">
    <property type="protein sequence ID" value="MDD9784600.1"/>
    <property type="molecule type" value="Genomic_DNA"/>
</dbReference>
<dbReference type="PROSITE" id="PS00371">
    <property type="entry name" value="PTS_EIIA_TYPE_1_HIS"/>
    <property type="match status" value="1"/>
</dbReference>